<dbReference type="CDD" id="cd06260">
    <property type="entry name" value="DUF820-like"/>
    <property type="match status" value="1"/>
</dbReference>
<dbReference type="RefSeq" id="WP_345236573.1">
    <property type="nucleotide sequence ID" value="NZ_BAABGZ010000029.1"/>
</dbReference>
<dbReference type="Pfam" id="PF05685">
    <property type="entry name" value="Uma2"/>
    <property type="match status" value="1"/>
</dbReference>
<dbReference type="Gene3D" id="3.90.1570.10">
    <property type="entry name" value="tt1808, chain A"/>
    <property type="match status" value="1"/>
</dbReference>
<protein>
    <submittedName>
        <fullName evidence="2">Uma2 family endonuclease</fullName>
    </submittedName>
</protein>
<sequence>MGEAEPTRRRYTVEEYFALEEQSEVRHEFFDGEVFAMAGASVPHNLLAVNFVSSFKQALRGRPCKAVMEGVQLAVQQGRHYVYPDVMISCDPADQLAQLTFQAPVLIVEVLSPSTEDYDRGQKFNQYKKLPSLQHYLLVSQNSWLVEWRRREANNGWSFMPLVEETDALVIPELNISLTVAEIYEGTGVAPLRIVEEPVVQYAGQRP</sequence>
<name>A0ABP8IJJ6_9BACT</name>
<evidence type="ECO:0000313" key="2">
    <source>
        <dbReference type="EMBL" id="GAA4359830.1"/>
    </source>
</evidence>
<dbReference type="InterPro" id="IPR011335">
    <property type="entry name" value="Restrct_endonuc-II-like"/>
</dbReference>
<accession>A0ABP8IJJ6</accession>
<dbReference type="EMBL" id="BAABGZ010000029">
    <property type="protein sequence ID" value="GAA4359830.1"/>
    <property type="molecule type" value="Genomic_DNA"/>
</dbReference>
<evidence type="ECO:0000313" key="3">
    <source>
        <dbReference type="Proteomes" id="UP001501153"/>
    </source>
</evidence>
<keyword evidence="2" id="KW-0378">Hydrolase</keyword>
<evidence type="ECO:0000259" key="1">
    <source>
        <dbReference type="Pfam" id="PF05685"/>
    </source>
</evidence>
<dbReference type="GO" id="GO:0004519">
    <property type="term" value="F:endonuclease activity"/>
    <property type="evidence" value="ECO:0007669"/>
    <property type="project" value="UniProtKB-KW"/>
</dbReference>
<gene>
    <name evidence="2" type="ORF">GCM10023185_26820</name>
</gene>
<dbReference type="PANTHER" id="PTHR36558">
    <property type="entry name" value="GLR1098 PROTEIN"/>
    <property type="match status" value="1"/>
</dbReference>
<proteinExistence type="predicted"/>
<keyword evidence="2" id="KW-0540">Nuclease</keyword>
<keyword evidence="2" id="KW-0255">Endonuclease</keyword>
<keyword evidence="3" id="KW-1185">Reference proteome</keyword>
<feature type="domain" description="Putative restriction endonuclease" evidence="1">
    <location>
        <begin position="13"/>
        <end position="180"/>
    </location>
</feature>
<dbReference type="InterPro" id="IPR008538">
    <property type="entry name" value="Uma2"/>
</dbReference>
<dbReference type="Proteomes" id="UP001501153">
    <property type="component" value="Unassembled WGS sequence"/>
</dbReference>
<organism evidence="2 3">
    <name type="scientific">Hymenobacter saemangeumensis</name>
    <dbReference type="NCBI Taxonomy" id="1084522"/>
    <lineage>
        <taxon>Bacteria</taxon>
        <taxon>Pseudomonadati</taxon>
        <taxon>Bacteroidota</taxon>
        <taxon>Cytophagia</taxon>
        <taxon>Cytophagales</taxon>
        <taxon>Hymenobacteraceae</taxon>
        <taxon>Hymenobacter</taxon>
    </lineage>
</organism>
<comment type="caution">
    <text evidence="2">The sequence shown here is derived from an EMBL/GenBank/DDBJ whole genome shotgun (WGS) entry which is preliminary data.</text>
</comment>
<reference evidence="3" key="1">
    <citation type="journal article" date="2019" name="Int. J. Syst. Evol. Microbiol.">
        <title>The Global Catalogue of Microorganisms (GCM) 10K type strain sequencing project: providing services to taxonomists for standard genome sequencing and annotation.</title>
        <authorList>
            <consortium name="The Broad Institute Genomics Platform"/>
            <consortium name="The Broad Institute Genome Sequencing Center for Infectious Disease"/>
            <person name="Wu L."/>
            <person name="Ma J."/>
        </authorList>
    </citation>
    <scope>NUCLEOTIDE SEQUENCE [LARGE SCALE GENOMIC DNA]</scope>
    <source>
        <strain evidence="3">JCM 17923</strain>
    </source>
</reference>
<dbReference type="InterPro" id="IPR012296">
    <property type="entry name" value="Nuclease_put_TT1808"/>
</dbReference>
<dbReference type="PANTHER" id="PTHR36558:SF1">
    <property type="entry name" value="RESTRICTION ENDONUCLEASE DOMAIN-CONTAINING PROTEIN-RELATED"/>
    <property type="match status" value="1"/>
</dbReference>
<dbReference type="SUPFAM" id="SSF52980">
    <property type="entry name" value="Restriction endonuclease-like"/>
    <property type="match status" value="1"/>
</dbReference>